<gene>
    <name evidence="6" type="ORF">JQN83_28790</name>
</gene>
<protein>
    <submittedName>
        <fullName evidence="6">Helix-turn-helix transcriptional regulator</fullName>
    </submittedName>
</protein>
<proteinExistence type="inferred from homology"/>
<dbReference type="Proteomes" id="UP000671399">
    <property type="component" value="Unassembled WGS sequence"/>
</dbReference>
<feature type="domain" description="HTH cro/C1-type" evidence="5">
    <location>
        <begin position="5"/>
        <end position="59"/>
    </location>
</feature>
<comment type="similarity">
    <text evidence="1">Belongs to the ner transcriptional regulatory family.</text>
</comment>
<evidence type="ECO:0000313" key="7">
    <source>
        <dbReference type="Proteomes" id="UP000671399"/>
    </source>
</evidence>
<dbReference type="InterPro" id="IPR043917">
    <property type="entry name" value="DUF5753"/>
</dbReference>
<keyword evidence="4" id="KW-0804">Transcription</keyword>
<reference evidence="6 7" key="1">
    <citation type="submission" date="2021-03" db="EMBL/GenBank/DDBJ databases">
        <authorList>
            <person name="Lee D.-H."/>
        </authorList>
    </citation>
    <scope>NUCLEOTIDE SEQUENCE [LARGE SCALE GENOMIC DNA]</scope>
    <source>
        <strain evidence="6 7">MMS20-R2-23</strain>
    </source>
</reference>
<sequence length="254" mass="28187">MNEVLRVAMAERGETVESLAHRVGVDPKTAGRWLSSGRVPHPRTRVAVAGVLGREPAELWPEPYRRRDLPWFRPWAELEQDATSIRSYQPLVLPGLVQTEDYARAVLRAGGLSTDEVEQLVVSRLARQAVLDRDPPPQLVIVVDEAVLCRTVGDPEVMARQMGHLADGADREHVQVRVIPADEPWHAGLAGPFMLARLPDGVEVAYLDNQLRGELVTESADVVSLGRRWESVAGKALSARQSISLIREAVKRWI</sequence>
<organism evidence="6 7">
    <name type="scientific">Micromonospora antibiotica</name>
    <dbReference type="NCBI Taxonomy" id="2807623"/>
    <lineage>
        <taxon>Bacteria</taxon>
        <taxon>Bacillati</taxon>
        <taxon>Actinomycetota</taxon>
        <taxon>Actinomycetes</taxon>
        <taxon>Micromonosporales</taxon>
        <taxon>Micromonosporaceae</taxon>
        <taxon>Micromonospora</taxon>
    </lineage>
</organism>
<keyword evidence="7" id="KW-1185">Reference proteome</keyword>
<dbReference type="EMBL" id="JAGFWR010000029">
    <property type="protein sequence ID" value="MBO4164779.1"/>
    <property type="molecule type" value="Genomic_DNA"/>
</dbReference>
<evidence type="ECO:0000256" key="3">
    <source>
        <dbReference type="ARBA" id="ARBA00023125"/>
    </source>
</evidence>
<keyword evidence="2" id="KW-0805">Transcription regulation</keyword>
<evidence type="ECO:0000313" key="6">
    <source>
        <dbReference type="EMBL" id="MBO4164779.1"/>
    </source>
</evidence>
<evidence type="ECO:0000256" key="4">
    <source>
        <dbReference type="ARBA" id="ARBA00023163"/>
    </source>
</evidence>
<evidence type="ECO:0000259" key="5">
    <source>
        <dbReference type="PROSITE" id="PS50943"/>
    </source>
</evidence>
<accession>A0ABS3VGL8</accession>
<dbReference type="Pfam" id="PF19054">
    <property type="entry name" value="DUF5753"/>
    <property type="match status" value="1"/>
</dbReference>
<dbReference type="RefSeq" id="WP_208570302.1">
    <property type="nucleotide sequence ID" value="NZ_JAGFWR010000029.1"/>
</dbReference>
<dbReference type="InterPro" id="IPR010982">
    <property type="entry name" value="Lambda_DNA-bd_dom_sf"/>
</dbReference>
<comment type="caution">
    <text evidence="6">The sequence shown here is derived from an EMBL/GenBank/DDBJ whole genome shotgun (WGS) entry which is preliminary data.</text>
</comment>
<keyword evidence="3" id="KW-0238">DNA-binding</keyword>
<dbReference type="PROSITE" id="PS50943">
    <property type="entry name" value="HTH_CROC1"/>
    <property type="match status" value="1"/>
</dbReference>
<dbReference type="SUPFAM" id="SSF47413">
    <property type="entry name" value="lambda repressor-like DNA-binding domains"/>
    <property type="match status" value="1"/>
</dbReference>
<dbReference type="Gene3D" id="1.10.260.40">
    <property type="entry name" value="lambda repressor-like DNA-binding domains"/>
    <property type="match status" value="1"/>
</dbReference>
<dbReference type="InterPro" id="IPR038722">
    <property type="entry name" value="Ner_HTH_dom"/>
</dbReference>
<evidence type="ECO:0000256" key="2">
    <source>
        <dbReference type="ARBA" id="ARBA00023015"/>
    </source>
</evidence>
<dbReference type="InterPro" id="IPR001387">
    <property type="entry name" value="Cro/C1-type_HTH"/>
</dbReference>
<dbReference type="CDD" id="cd00093">
    <property type="entry name" value="HTH_XRE"/>
    <property type="match status" value="1"/>
</dbReference>
<dbReference type="Pfam" id="PF13693">
    <property type="entry name" value="HTH_35"/>
    <property type="match status" value="1"/>
</dbReference>
<evidence type="ECO:0000256" key="1">
    <source>
        <dbReference type="ARBA" id="ARBA00006157"/>
    </source>
</evidence>
<dbReference type="SMART" id="SM00530">
    <property type="entry name" value="HTH_XRE"/>
    <property type="match status" value="1"/>
</dbReference>
<name>A0ABS3VGL8_9ACTN</name>